<dbReference type="GO" id="GO:0046983">
    <property type="term" value="F:protein dimerization activity"/>
    <property type="evidence" value="ECO:0007669"/>
    <property type="project" value="InterPro"/>
</dbReference>
<evidence type="ECO:0000256" key="7">
    <source>
        <dbReference type="ARBA" id="ARBA00022840"/>
    </source>
</evidence>
<evidence type="ECO:0000313" key="11">
    <source>
        <dbReference type="EMBL" id="TWJ07917.1"/>
    </source>
</evidence>
<accession>A0A562UQN6</accession>
<feature type="transmembrane region" description="Helical" evidence="9">
    <location>
        <begin position="174"/>
        <end position="196"/>
    </location>
</feature>
<protein>
    <recommendedName>
        <fullName evidence="2">histidine kinase</fullName>
        <ecNumber evidence="2">2.7.13.3</ecNumber>
    </recommendedName>
</protein>
<name>A0A562UQN6_9ACTN</name>
<dbReference type="OrthoDB" id="227596at2"/>
<gene>
    <name evidence="11" type="ORF">LX16_4700</name>
</gene>
<dbReference type="Gene3D" id="3.30.565.10">
    <property type="entry name" value="Histidine kinase-like ATPase, C-terminal domain"/>
    <property type="match status" value="1"/>
</dbReference>
<dbReference type="InterPro" id="IPR036890">
    <property type="entry name" value="HATPase_C_sf"/>
</dbReference>
<keyword evidence="3" id="KW-0597">Phosphoprotein</keyword>
<dbReference type="InterPro" id="IPR011712">
    <property type="entry name" value="Sig_transdc_His_kin_sub3_dim/P"/>
</dbReference>
<keyword evidence="6 11" id="KW-0418">Kinase</keyword>
<reference evidence="11 12" key="1">
    <citation type="journal article" date="2013" name="Stand. Genomic Sci.">
        <title>Genomic Encyclopedia of Type Strains, Phase I: The one thousand microbial genomes (KMG-I) project.</title>
        <authorList>
            <person name="Kyrpides N.C."/>
            <person name="Woyke T."/>
            <person name="Eisen J.A."/>
            <person name="Garrity G."/>
            <person name="Lilburn T.G."/>
            <person name="Beck B.J."/>
            <person name="Whitman W.B."/>
            <person name="Hugenholtz P."/>
            <person name="Klenk H.P."/>
        </authorList>
    </citation>
    <scope>NUCLEOTIDE SEQUENCE [LARGE SCALE GENOMIC DNA]</scope>
    <source>
        <strain evidence="11 12">DSM 45044</strain>
    </source>
</reference>
<keyword evidence="4" id="KW-0808">Transferase</keyword>
<dbReference type="AlphaFoldDB" id="A0A562UQN6"/>
<evidence type="ECO:0000256" key="8">
    <source>
        <dbReference type="ARBA" id="ARBA00023012"/>
    </source>
</evidence>
<keyword evidence="7" id="KW-0067">ATP-binding</keyword>
<dbReference type="EMBL" id="VLLL01000009">
    <property type="protein sequence ID" value="TWJ07917.1"/>
    <property type="molecule type" value="Genomic_DNA"/>
</dbReference>
<feature type="transmembrane region" description="Helical" evidence="9">
    <location>
        <begin position="55"/>
        <end position="75"/>
    </location>
</feature>
<evidence type="ECO:0000256" key="6">
    <source>
        <dbReference type="ARBA" id="ARBA00022777"/>
    </source>
</evidence>
<evidence type="ECO:0000256" key="2">
    <source>
        <dbReference type="ARBA" id="ARBA00012438"/>
    </source>
</evidence>
<dbReference type="Pfam" id="PF07730">
    <property type="entry name" value="HisKA_3"/>
    <property type="match status" value="1"/>
</dbReference>
<dbReference type="PANTHER" id="PTHR24421">
    <property type="entry name" value="NITRATE/NITRITE SENSOR PROTEIN NARX-RELATED"/>
    <property type="match status" value="1"/>
</dbReference>
<feature type="transmembrane region" description="Helical" evidence="9">
    <location>
        <begin position="115"/>
        <end position="136"/>
    </location>
</feature>
<dbReference type="GO" id="GO:0005524">
    <property type="term" value="F:ATP binding"/>
    <property type="evidence" value="ECO:0007669"/>
    <property type="project" value="UniProtKB-KW"/>
</dbReference>
<evidence type="ECO:0000256" key="1">
    <source>
        <dbReference type="ARBA" id="ARBA00000085"/>
    </source>
</evidence>
<sequence length="427" mass="45417">MLSDPARGLVHRGDESRLRLSVYPAVVAGQEAARLTRWFDVVVRWRTAGDLRHGVGVAVVSFAAGAVMLSAGVYTDTGVTVPTWWRFVPLTLVCAGLALRRVAPLTGLALGTAGMAVEVVIGLALVTVCVYTDNLYSATVRGPRRSGGVLLVATVTVSVAVTALVFALTDLRTALSTGSLLAVITVSPVATGIVVMQHREQAELERDRADTIARLAEVDRRAVLAEERTRMARELHDTIANHFSAIAMQSSAVLSRPDMPPETVLPVVTSIRAESVAGLAEMRRTIEFLRANESGDDGVQPRLADVPGVVERMRAAGLAVTTTVEGTERTLPTAVDFAGYRIVQEALTNALKYGRDAVVTIRYLPRELELTVTNALLEGPAALPGSGSGLPGMRERAIILGGECRAGRHGDGWRVHAVLPTPEEDGS</sequence>
<dbReference type="Proteomes" id="UP000321617">
    <property type="component" value="Unassembled WGS sequence"/>
</dbReference>
<dbReference type="InterPro" id="IPR050482">
    <property type="entry name" value="Sensor_HK_TwoCompSys"/>
</dbReference>
<comment type="caution">
    <text evidence="11">The sequence shown here is derived from an EMBL/GenBank/DDBJ whole genome shotgun (WGS) entry which is preliminary data.</text>
</comment>
<dbReference type="EC" id="2.7.13.3" evidence="2"/>
<proteinExistence type="predicted"/>
<dbReference type="PANTHER" id="PTHR24421:SF10">
    <property type="entry name" value="NITRATE_NITRITE SENSOR PROTEIN NARQ"/>
    <property type="match status" value="1"/>
</dbReference>
<keyword evidence="12" id="KW-1185">Reference proteome</keyword>
<dbReference type="Gene3D" id="1.20.5.1930">
    <property type="match status" value="1"/>
</dbReference>
<comment type="catalytic activity">
    <reaction evidence="1">
        <text>ATP + protein L-histidine = ADP + protein N-phospho-L-histidine.</text>
        <dbReference type="EC" id="2.7.13.3"/>
    </reaction>
</comment>
<keyword evidence="9" id="KW-1133">Transmembrane helix</keyword>
<evidence type="ECO:0000259" key="10">
    <source>
        <dbReference type="Pfam" id="PF07730"/>
    </source>
</evidence>
<evidence type="ECO:0000256" key="3">
    <source>
        <dbReference type="ARBA" id="ARBA00022553"/>
    </source>
</evidence>
<evidence type="ECO:0000313" key="12">
    <source>
        <dbReference type="Proteomes" id="UP000321617"/>
    </source>
</evidence>
<feature type="domain" description="Signal transduction histidine kinase subgroup 3 dimerisation and phosphoacceptor" evidence="10">
    <location>
        <begin position="227"/>
        <end position="291"/>
    </location>
</feature>
<feature type="transmembrane region" description="Helical" evidence="9">
    <location>
        <begin position="148"/>
        <end position="168"/>
    </location>
</feature>
<dbReference type="RefSeq" id="WP_147143270.1">
    <property type="nucleotide sequence ID" value="NZ_BAABIJ010000005.1"/>
</dbReference>
<dbReference type="CDD" id="cd16917">
    <property type="entry name" value="HATPase_UhpB-NarQ-NarX-like"/>
    <property type="match status" value="1"/>
</dbReference>
<organism evidence="11 12">
    <name type="scientific">Stackebrandtia albiflava</name>
    <dbReference type="NCBI Taxonomy" id="406432"/>
    <lineage>
        <taxon>Bacteria</taxon>
        <taxon>Bacillati</taxon>
        <taxon>Actinomycetota</taxon>
        <taxon>Actinomycetes</taxon>
        <taxon>Glycomycetales</taxon>
        <taxon>Glycomycetaceae</taxon>
        <taxon>Stackebrandtia</taxon>
    </lineage>
</organism>
<dbReference type="SUPFAM" id="SSF55874">
    <property type="entry name" value="ATPase domain of HSP90 chaperone/DNA topoisomerase II/histidine kinase"/>
    <property type="match status" value="1"/>
</dbReference>
<keyword evidence="9" id="KW-0472">Membrane</keyword>
<evidence type="ECO:0000256" key="5">
    <source>
        <dbReference type="ARBA" id="ARBA00022741"/>
    </source>
</evidence>
<keyword evidence="9" id="KW-0812">Transmembrane</keyword>
<evidence type="ECO:0000256" key="4">
    <source>
        <dbReference type="ARBA" id="ARBA00022679"/>
    </source>
</evidence>
<dbReference type="GO" id="GO:0016020">
    <property type="term" value="C:membrane"/>
    <property type="evidence" value="ECO:0007669"/>
    <property type="project" value="InterPro"/>
</dbReference>
<keyword evidence="5" id="KW-0547">Nucleotide-binding</keyword>
<evidence type="ECO:0000256" key="9">
    <source>
        <dbReference type="SAM" id="Phobius"/>
    </source>
</evidence>
<dbReference type="GO" id="GO:0000155">
    <property type="term" value="F:phosphorelay sensor kinase activity"/>
    <property type="evidence" value="ECO:0007669"/>
    <property type="project" value="InterPro"/>
</dbReference>
<keyword evidence="8" id="KW-0902">Two-component regulatory system</keyword>